<name>A0A381Y7X9_9ZZZZ</name>
<organism evidence="9">
    <name type="scientific">marine metagenome</name>
    <dbReference type="NCBI Taxonomy" id="408172"/>
    <lineage>
        <taxon>unclassified sequences</taxon>
        <taxon>metagenomes</taxon>
        <taxon>ecological metagenomes</taxon>
    </lineage>
</organism>
<dbReference type="CDD" id="cd04725">
    <property type="entry name" value="OMP_decarboxylase_like"/>
    <property type="match status" value="1"/>
</dbReference>
<dbReference type="GO" id="GO:0004590">
    <property type="term" value="F:orotidine-5'-phosphate decarboxylase activity"/>
    <property type="evidence" value="ECO:0007669"/>
    <property type="project" value="UniProtKB-EC"/>
</dbReference>
<dbReference type="GO" id="GO:0044205">
    <property type="term" value="P:'de novo' UMP biosynthetic process"/>
    <property type="evidence" value="ECO:0007669"/>
    <property type="project" value="UniProtKB-UniPathway"/>
</dbReference>
<dbReference type="Gene3D" id="3.20.20.70">
    <property type="entry name" value="Aldolase class I"/>
    <property type="match status" value="1"/>
</dbReference>
<keyword evidence="5" id="KW-0665">Pyrimidine biosynthesis</keyword>
<sequence>MSQKKIIVALDSDNLKNAISLVNNLKNDVYAFKIGYEFFLNFGINGYKSIQQKNVKIFLDLKLHDIPNSVKSGIDAITKLNPYFTTIHISGGDEMQEAAVSVKKNTKIIGVSILTSLDSSQTKKYNYNDNIENIVSDYTHYALKNKLDGVVCSPKEIEIVKKIASDKLIIITPGIRPSSSSNTQDDQKRFMTPKEAIKCGANYLVIGRPITQSLKPLKTLQKINTSLE</sequence>
<dbReference type="PANTHER" id="PTHR32119:SF2">
    <property type="entry name" value="OROTIDINE 5'-PHOSPHATE DECARBOXYLASE"/>
    <property type="match status" value="1"/>
</dbReference>
<dbReference type="InterPro" id="IPR047596">
    <property type="entry name" value="OMPdecase_bac"/>
</dbReference>
<evidence type="ECO:0000256" key="1">
    <source>
        <dbReference type="ARBA" id="ARBA00004861"/>
    </source>
</evidence>
<gene>
    <name evidence="9" type="ORF">METZ01_LOCUS125575</name>
</gene>
<dbReference type="SUPFAM" id="SSF51366">
    <property type="entry name" value="Ribulose-phoshate binding barrel"/>
    <property type="match status" value="1"/>
</dbReference>
<proteinExistence type="inferred from homology"/>
<dbReference type="NCBIfam" id="TIGR01740">
    <property type="entry name" value="pyrF"/>
    <property type="match status" value="1"/>
</dbReference>
<evidence type="ECO:0000259" key="8">
    <source>
        <dbReference type="SMART" id="SM00934"/>
    </source>
</evidence>
<evidence type="ECO:0000256" key="2">
    <source>
        <dbReference type="ARBA" id="ARBA00012321"/>
    </source>
</evidence>
<dbReference type="GO" id="GO:0005829">
    <property type="term" value="C:cytosol"/>
    <property type="evidence" value="ECO:0007669"/>
    <property type="project" value="TreeGrafter"/>
</dbReference>
<dbReference type="AlphaFoldDB" id="A0A381Y7X9"/>
<dbReference type="SMART" id="SM00934">
    <property type="entry name" value="OMPdecase"/>
    <property type="match status" value="1"/>
</dbReference>
<evidence type="ECO:0000256" key="7">
    <source>
        <dbReference type="ARBA" id="ARBA00033428"/>
    </source>
</evidence>
<dbReference type="GO" id="GO:0006207">
    <property type="term" value="P:'de novo' pyrimidine nucleobase biosynthetic process"/>
    <property type="evidence" value="ECO:0007669"/>
    <property type="project" value="InterPro"/>
</dbReference>
<dbReference type="Pfam" id="PF00215">
    <property type="entry name" value="OMPdecase"/>
    <property type="match status" value="1"/>
</dbReference>
<dbReference type="HAMAP" id="MF_01200_B">
    <property type="entry name" value="OMPdecase_type1_B"/>
    <property type="match status" value="1"/>
</dbReference>
<evidence type="ECO:0000256" key="3">
    <source>
        <dbReference type="ARBA" id="ARBA00021923"/>
    </source>
</evidence>
<dbReference type="InterPro" id="IPR013785">
    <property type="entry name" value="Aldolase_TIM"/>
</dbReference>
<keyword evidence="6" id="KW-0456">Lyase</keyword>
<keyword evidence="4" id="KW-0210">Decarboxylase</keyword>
<dbReference type="PANTHER" id="PTHR32119">
    <property type="entry name" value="OROTIDINE 5'-PHOSPHATE DECARBOXYLASE"/>
    <property type="match status" value="1"/>
</dbReference>
<dbReference type="InterPro" id="IPR014732">
    <property type="entry name" value="OMPdecase"/>
</dbReference>
<dbReference type="EMBL" id="UINC01017521">
    <property type="protein sequence ID" value="SVA72721.1"/>
    <property type="molecule type" value="Genomic_DNA"/>
</dbReference>
<feature type="domain" description="Orotidine 5'-phosphate decarboxylase" evidence="8">
    <location>
        <begin position="5"/>
        <end position="223"/>
    </location>
</feature>
<protein>
    <recommendedName>
        <fullName evidence="3">Orotidine 5'-phosphate decarboxylase</fullName>
        <ecNumber evidence="2">4.1.1.23</ecNumber>
    </recommendedName>
    <alternativeName>
        <fullName evidence="7">OMP decarboxylase</fullName>
    </alternativeName>
</protein>
<reference evidence="9" key="1">
    <citation type="submission" date="2018-05" db="EMBL/GenBank/DDBJ databases">
        <authorList>
            <person name="Lanie J.A."/>
            <person name="Ng W.-L."/>
            <person name="Kazmierczak K.M."/>
            <person name="Andrzejewski T.M."/>
            <person name="Davidsen T.M."/>
            <person name="Wayne K.J."/>
            <person name="Tettelin H."/>
            <person name="Glass J.I."/>
            <person name="Rusch D."/>
            <person name="Podicherti R."/>
            <person name="Tsui H.-C.T."/>
            <person name="Winkler M.E."/>
        </authorList>
    </citation>
    <scope>NUCLEOTIDE SEQUENCE</scope>
</reference>
<dbReference type="NCBIfam" id="NF001273">
    <property type="entry name" value="PRK00230.1"/>
    <property type="match status" value="1"/>
</dbReference>
<dbReference type="InterPro" id="IPR001754">
    <property type="entry name" value="OMPdeCOase_dom"/>
</dbReference>
<comment type="pathway">
    <text evidence="1">Pyrimidine metabolism; UMP biosynthesis via de novo pathway; UMP from orotate: step 2/2.</text>
</comment>
<evidence type="ECO:0000256" key="5">
    <source>
        <dbReference type="ARBA" id="ARBA00022975"/>
    </source>
</evidence>
<evidence type="ECO:0000256" key="4">
    <source>
        <dbReference type="ARBA" id="ARBA00022793"/>
    </source>
</evidence>
<accession>A0A381Y7X9</accession>
<dbReference type="EC" id="4.1.1.23" evidence="2"/>
<evidence type="ECO:0000256" key="6">
    <source>
        <dbReference type="ARBA" id="ARBA00023239"/>
    </source>
</evidence>
<evidence type="ECO:0000313" key="9">
    <source>
        <dbReference type="EMBL" id="SVA72721.1"/>
    </source>
</evidence>
<dbReference type="InterPro" id="IPR011060">
    <property type="entry name" value="RibuloseP-bd_barrel"/>
</dbReference>
<dbReference type="UniPathway" id="UPA00070">
    <property type="reaction ID" value="UER00120"/>
</dbReference>